<reference evidence="8 9" key="1">
    <citation type="submission" date="2018-03" db="EMBL/GenBank/DDBJ databases">
        <title>Genomic Encyclopedia of Type Strains, Phase III (KMG-III): the genomes of soil and plant-associated and newly described type strains.</title>
        <authorList>
            <person name="Whitman W."/>
        </authorList>
    </citation>
    <scope>NUCLEOTIDE SEQUENCE [LARGE SCALE GENOMIC DNA]</scope>
    <source>
        <strain evidence="8 9">MWH-P2sevCIIIb</strain>
    </source>
</reference>
<evidence type="ECO:0000256" key="5">
    <source>
        <dbReference type="ARBA" id="ARBA00022857"/>
    </source>
</evidence>
<dbReference type="InterPro" id="IPR050775">
    <property type="entry name" value="FAD-binding_Monooxygenases"/>
</dbReference>
<dbReference type="Pfam" id="PF00743">
    <property type="entry name" value="FMO-like"/>
    <property type="match status" value="1"/>
</dbReference>
<keyword evidence="7" id="KW-0503">Monooxygenase</keyword>
<protein>
    <submittedName>
        <fullName evidence="8">Cation diffusion facilitator CzcD-associated flavoprotein CzcO</fullName>
    </submittedName>
</protein>
<name>A0A2T0XL63_9BURK</name>
<dbReference type="PANTHER" id="PTHR43098">
    <property type="entry name" value="L-ORNITHINE N(5)-MONOOXYGENASE-RELATED"/>
    <property type="match status" value="1"/>
</dbReference>
<evidence type="ECO:0000256" key="1">
    <source>
        <dbReference type="ARBA" id="ARBA00001974"/>
    </source>
</evidence>
<dbReference type="PANTHER" id="PTHR43098:SF3">
    <property type="entry name" value="L-ORNITHINE N(5)-MONOOXYGENASE-RELATED"/>
    <property type="match status" value="1"/>
</dbReference>
<dbReference type="RefSeq" id="WP_106226956.1">
    <property type="nucleotide sequence ID" value="NZ_PVTV01000011.1"/>
</dbReference>
<comment type="similarity">
    <text evidence="2">Belongs to the FAD-binding monooxygenase family.</text>
</comment>
<dbReference type="Gene3D" id="3.50.50.60">
    <property type="entry name" value="FAD/NAD(P)-binding domain"/>
    <property type="match status" value="2"/>
</dbReference>
<evidence type="ECO:0000313" key="8">
    <source>
        <dbReference type="EMBL" id="PRY99688.1"/>
    </source>
</evidence>
<comment type="caution">
    <text evidence="8">The sequence shown here is derived from an EMBL/GenBank/DDBJ whole genome shotgun (WGS) entry which is preliminary data.</text>
</comment>
<dbReference type="Proteomes" id="UP000238308">
    <property type="component" value="Unassembled WGS sequence"/>
</dbReference>
<dbReference type="GO" id="GO:0004499">
    <property type="term" value="F:N,N-dimethylaniline monooxygenase activity"/>
    <property type="evidence" value="ECO:0007669"/>
    <property type="project" value="InterPro"/>
</dbReference>
<keyword evidence="9" id="KW-1185">Reference proteome</keyword>
<dbReference type="AlphaFoldDB" id="A0A2T0XL63"/>
<evidence type="ECO:0000313" key="9">
    <source>
        <dbReference type="Proteomes" id="UP000238308"/>
    </source>
</evidence>
<proteinExistence type="inferred from homology"/>
<gene>
    <name evidence="8" type="ORF">BCM14_1141</name>
</gene>
<keyword evidence="5" id="KW-0521">NADP</keyword>
<dbReference type="OrthoDB" id="9766402at2"/>
<sequence>MAIAATPESKIVSTSGAIEVDALIIGAGFSGLYQLLSLRDKLNLSVQVIEVADEVGGTWYWNRYPGARCDSESHSYQYYFSDELVKEWEWTQRYPDHAEIRQYLGHVAKKFDLKANIKFKTRVTAAKYHEASNRWHITTDAGDTYVAKYFITAVGCLSSANIPKIAGLESFGGEWYHTGQWPHEGVDFTGKRVGIIGTGSTGIQAIPVIAEQAGHLTVFQRTANYSIPSRNAPLTDQFKQFAKEKISDIRHVMHTNTNGHAFRMVPRSAIATPEAERRAIMEKAWEKGGLEFRACFDDILINKDSNDTMAEFVCEKIRAIVRDPAKAEVLADIDHPFATKRPPVDTHYFETYNRDNVSIVNLRKTPIDSITPKGIKIGDQEYELDIIVFATGFDAMTGPLLNINITGKNNTALKDVWSTGPSNYLGLQVPGFPNMFTITGPGSPSVLCNMPVAIEQHVDWITHCIADMQANGLQKIEATAKAANDWVQEVNVAANATLLPQAKHSWYLGANVPGKPRVFMPYAGGMANYRKICDDVAKNSYTGFQRT</sequence>
<accession>A0A2T0XL63</accession>
<dbReference type="InterPro" id="IPR020946">
    <property type="entry name" value="Flavin_mOase-like"/>
</dbReference>
<comment type="cofactor">
    <cofactor evidence="1">
        <name>FAD</name>
        <dbReference type="ChEBI" id="CHEBI:57692"/>
    </cofactor>
</comment>
<evidence type="ECO:0000256" key="4">
    <source>
        <dbReference type="ARBA" id="ARBA00022827"/>
    </source>
</evidence>
<keyword evidence="4" id="KW-0274">FAD</keyword>
<dbReference type="GO" id="GO:0050660">
    <property type="term" value="F:flavin adenine dinucleotide binding"/>
    <property type="evidence" value="ECO:0007669"/>
    <property type="project" value="InterPro"/>
</dbReference>
<keyword evidence="6" id="KW-0560">Oxidoreductase</keyword>
<dbReference type="EMBL" id="PVTV01000011">
    <property type="protein sequence ID" value="PRY99688.1"/>
    <property type="molecule type" value="Genomic_DNA"/>
</dbReference>
<evidence type="ECO:0000256" key="2">
    <source>
        <dbReference type="ARBA" id="ARBA00010139"/>
    </source>
</evidence>
<dbReference type="GO" id="GO:0050661">
    <property type="term" value="F:NADP binding"/>
    <property type="evidence" value="ECO:0007669"/>
    <property type="project" value="InterPro"/>
</dbReference>
<dbReference type="SUPFAM" id="SSF51905">
    <property type="entry name" value="FAD/NAD(P)-binding domain"/>
    <property type="match status" value="2"/>
</dbReference>
<dbReference type="InterPro" id="IPR036188">
    <property type="entry name" value="FAD/NAD-bd_sf"/>
</dbReference>
<evidence type="ECO:0000256" key="6">
    <source>
        <dbReference type="ARBA" id="ARBA00023002"/>
    </source>
</evidence>
<keyword evidence="3" id="KW-0285">Flavoprotein</keyword>
<evidence type="ECO:0000256" key="3">
    <source>
        <dbReference type="ARBA" id="ARBA00022630"/>
    </source>
</evidence>
<organism evidence="8 9">
    <name type="scientific">Jezberella montanilacus</name>
    <dbReference type="NCBI Taxonomy" id="323426"/>
    <lineage>
        <taxon>Bacteria</taxon>
        <taxon>Pseudomonadati</taxon>
        <taxon>Pseudomonadota</taxon>
        <taxon>Betaproteobacteria</taxon>
        <taxon>Burkholderiales</taxon>
        <taxon>Alcaligenaceae</taxon>
        <taxon>Jezberella</taxon>
    </lineage>
</organism>
<evidence type="ECO:0000256" key="7">
    <source>
        <dbReference type="ARBA" id="ARBA00023033"/>
    </source>
</evidence>